<keyword evidence="2" id="KW-0472">Membrane</keyword>
<keyword evidence="5" id="KW-1185">Reference proteome</keyword>
<name>A0A9E7SW03_9EURY</name>
<reference evidence="4" key="1">
    <citation type="submission" date="2022-06" db="EMBL/GenBank/DDBJ databases">
        <title>Diverse halophilic archaea isolated from saline environments.</title>
        <authorList>
            <person name="Cui H.-L."/>
        </authorList>
    </citation>
    <scope>NUCLEOTIDE SEQUENCE</scope>
    <source>
        <strain evidence="4">WLHS1</strain>
    </source>
</reference>
<evidence type="ECO:0000313" key="5">
    <source>
        <dbReference type="Proteomes" id="UP001056855"/>
    </source>
</evidence>
<evidence type="ECO:0000259" key="3">
    <source>
        <dbReference type="Pfam" id="PF26243"/>
    </source>
</evidence>
<accession>A0A9E7SW03</accession>
<feature type="transmembrane region" description="Helical" evidence="2">
    <location>
        <begin position="46"/>
        <end position="69"/>
    </location>
</feature>
<dbReference type="AlphaFoldDB" id="A0A9E7SW03"/>
<dbReference type="Pfam" id="PF26243">
    <property type="entry name" value="DUF8056"/>
    <property type="match status" value="1"/>
</dbReference>
<keyword evidence="2" id="KW-0812">Transmembrane</keyword>
<sequence length="183" mass="19257">MSASDEAVDSGATPGDETTDSRTYGGVLGAFPYAIRQSNSRLFRSYVLVGGAVAVILVFAFALSLVRVIGETVGTTATLSFSRSFVIVVGMAVVAPILAPVLLVARRHRRQVGNDVRYDRRLAASGYLFLAALYVGLIPTVPAEFQTEGGPVVSFLYGLPPAVGLAIPTLAGAGIYIVHRLSR</sequence>
<feature type="transmembrane region" description="Helical" evidence="2">
    <location>
        <begin position="126"/>
        <end position="143"/>
    </location>
</feature>
<feature type="region of interest" description="Disordered" evidence="1">
    <location>
        <begin position="1"/>
        <end position="21"/>
    </location>
</feature>
<proteinExistence type="predicted"/>
<evidence type="ECO:0000313" key="4">
    <source>
        <dbReference type="EMBL" id="UTF54552.1"/>
    </source>
</evidence>
<feature type="domain" description="DUF8056" evidence="3">
    <location>
        <begin position="21"/>
        <end position="183"/>
    </location>
</feature>
<dbReference type="EMBL" id="CP100355">
    <property type="protein sequence ID" value="UTF54552.1"/>
    <property type="molecule type" value="Genomic_DNA"/>
</dbReference>
<dbReference type="InterPro" id="IPR058369">
    <property type="entry name" value="DUF8056"/>
</dbReference>
<dbReference type="KEGG" id="sawl:NGM29_04565"/>
<gene>
    <name evidence="4" type="ORF">NGM29_04565</name>
</gene>
<dbReference type="Proteomes" id="UP001056855">
    <property type="component" value="Chromosome"/>
</dbReference>
<feature type="transmembrane region" description="Helical" evidence="2">
    <location>
        <begin position="155"/>
        <end position="178"/>
    </location>
</feature>
<feature type="transmembrane region" description="Helical" evidence="2">
    <location>
        <begin position="81"/>
        <end position="105"/>
    </location>
</feature>
<evidence type="ECO:0000256" key="2">
    <source>
        <dbReference type="SAM" id="Phobius"/>
    </source>
</evidence>
<dbReference type="RefSeq" id="WP_254159230.1">
    <property type="nucleotide sequence ID" value="NZ_CP100355.1"/>
</dbReference>
<evidence type="ECO:0000256" key="1">
    <source>
        <dbReference type="SAM" id="MobiDB-lite"/>
    </source>
</evidence>
<dbReference type="GeneID" id="73289293"/>
<protein>
    <recommendedName>
        <fullName evidence="3">DUF8056 domain-containing protein</fullName>
    </recommendedName>
</protein>
<keyword evidence="2" id="KW-1133">Transmembrane helix</keyword>
<organism evidence="4 5">
    <name type="scientific">Natronosalvus rutilus</name>
    <dbReference type="NCBI Taxonomy" id="2953753"/>
    <lineage>
        <taxon>Archaea</taxon>
        <taxon>Methanobacteriati</taxon>
        <taxon>Methanobacteriota</taxon>
        <taxon>Stenosarchaea group</taxon>
        <taxon>Halobacteria</taxon>
        <taxon>Halobacteriales</taxon>
        <taxon>Natrialbaceae</taxon>
        <taxon>Natronosalvus</taxon>
    </lineage>
</organism>